<evidence type="ECO:0000259" key="1">
    <source>
        <dbReference type="SMART" id="SM00858"/>
    </source>
</evidence>
<dbReference type="NCBIfam" id="TIGR03177">
    <property type="entry name" value="pilus_cpaB"/>
    <property type="match status" value="1"/>
</dbReference>
<gene>
    <name evidence="2" type="ORF">LMG26845_00385</name>
</gene>
<sequence>MTRRLVPGPRQIAVFLLALAAGLLSAWAVREHVRQRVETLEAEGRVPLVSRLVAAHDLAAGTVLEDRHLAVRDVPAQWAPASSLEPGAVDSVLGMRLAAALPGGELVLNACLAAADPMAKPSLASRLEAGQRAFVVPAADLGSLAAALRVGDAIDVYLTLPRHGQDAVVPVLRGVRVLTAADGLLPITLAASVDQITSYLMARRAGALTAVLRDAADVSDSAALAPAELMSLLNGDRQSRPAPRVVILYGDRLGDQAQASSLPPTDPESEFP</sequence>
<organism evidence="2 3">
    <name type="scientific">Achromobacter insuavis</name>
    <dbReference type="NCBI Taxonomy" id="1287735"/>
    <lineage>
        <taxon>Bacteria</taxon>
        <taxon>Pseudomonadati</taxon>
        <taxon>Pseudomonadota</taxon>
        <taxon>Betaproteobacteria</taxon>
        <taxon>Burkholderiales</taxon>
        <taxon>Alcaligenaceae</taxon>
        <taxon>Achromobacter</taxon>
    </lineage>
</organism>
<evidence type="ECO:0000313" key="2">
    <source>
        <dbReference type="EMBL" id="CAB3627230.1"/>
    </source>
</evidence>
<dbReference type="InterPro" id="IPR013974">
    <property type="entry name" value="SAF"/>
</dbReference>
<dbReference type="AlphaFoldDB" id="A0A6J5A192"/>
<name>A0A6J5A192_9BURK</name>
<feature type="domain" description="SAF" evidence="1">
    <location>
        <begin position="49"/>
        <end position="113"/>
    </location>
</feature>
<dbReference type="RefSeq" id="WP_238924930.1">
    <property type="nucleotide sequence ID" value="NZ_JAJLPR010000296.1"/>
</dbReference>
<protein>
    <recommendedName>
        <fullName evidence="1">SAF domain-containing protein</fullName>
    </recommendedName>
</protein>
<dbReference type="CDD" id="cd11614">
    <property type="entry name" value="SAF_CpaB_FlgA_like"/>
    <property type="match status" value="1"/>
</dbReference>
<evidence type="ECO:0000313" key="3">
    <source>
        <dbReference type="Proteomes" id="UP000507979"/>
    </source>
</evidence>
<dbReference type="Proteomes" id="UP000507979">
    <property type="component" value="Unassembled WGS sequence"/>
</dbReference>
<dbReference type="InterPro" id="IPR017592">
    <property type="entry name" value="Pilus_assmbl_Flp-typ_CpaB"/>
</dbReference>
<dbReference type="SMART" id="SM00858">
    <property type="entry name" value="SAF"/>
    <property type="match status" value="1"/>
</dbReference>
<dbReference type="EMBL" id="CADIJR010000002">
    <property type="protein sequence ID" value="CAB3627230.1"/>
    <property type="molecule type" value="Genomic_DNA"/>
</dbReference>
<accession>A0A6J5A192</accession>
<keyword evidence="3" id="KW-1185">Reference proteome</keyword>
<reference evidence="2 3" key="1">
    <citation type="submission" date="2020-04" db="EMBL/GenBank/DDBJ databases">
        <authorList>
            <person name="De Canck E."/>
        </authorList>
    </citation>
    <scope>NUCLEOTIDE SEQUENCE [LARGE SCALE GENOMIC DNA]</scope>
    <source>
        <strain evidence="2 3">LMG 26845</strain>
    </source>
</reference>
<proteinExistence type="predicted"/>
<dbReference type="Pfam" id="PF08666">
    <property type="entry name" value="SAF"/>
    <property type="match status" value="1"/>
</dbReference>